<protein>
    <recommendedName>
        <fullName evidence="4">Cysteinyl-tRNA synthetase</fullName>
    </recommendedName>
</protein>
<evidence type="ECO:0008006" key="4">
    <source>
        <dbReference type="Google" id="ProtNLM"/>
    </source>
</evidence>
<reference evidence="3" key="1">
    <citation type="submission" date="2022-12" db="EMBL/GenBank/DDBJ databases">
        <authorList>
            <person name="Mo P."/>
        </authorList>
    </citation>
    <scope>NUCLEOTIDE SEQUENCE [LARGE SCALE GENOMIC DNA]</scope>
    <source>
        <strain evidence="3">HUAS 3-15</strain>
    </source>
</reference>
<dbReference type="EMBL" id="CP115450">
    <property type="protein sequence ID" value="WBP84840.1"/>
    <property type="molecule type" value="Genomic_DNA"/>
</dbReference>
<organism evidence="2 3">
    <name type="scientific">Kitasatospora cathayae</name>
    <dbReference type="NCBI Taxonomy" id="3004092"/>
    <lineage>
        <taxon>Bacteria</taxon>
        <taxon>Bacillati</taxon>
        <taxon>Actinomycetota</taxon>
        <taxon>Actinomycetes</taxon>
        <taxon>Kitasatosporales</taxon>
        <taxon>Streptomycetaceae</taxon>
        <taxon>Kitasatospora</taxon>
    </lineage>
</organism>
<evidence type="ECO:0000313" key="2">
    <source>
        <dbReference type="EMBL" id="WBP84840.1"/>
    </source>
</evidence>
<proteinExistence type="predicted"/>
<name>A0ABY7PWN7_9ACTN</name>
<keyword evidence="3" id="KW-1185">Reference proteome</keyword>
<dbReference type="RefSeq" id="WP_270140366.1">
    <property type="nucleotide sequence ID" value="NZ_CP115450.1"/>
</dbReference>
<sequence length="267" mass="28215">MRITDARTGQRTEIRPHRVGLLRATIDVGEPGRPFALGDLRALVTGDVLARTCEAQGLQVITELVVPDAPGEKTRVLLEAAGRLGVHPPARLSTRHDADASDPATADLAITSRSPVHAGPASAPLLVTGPVTTPRHARPDSGDAPSAWITVDGPDPLALRLTFLEHAVTAPIRLTDDDLADAAETLARWRALVADTAREPSGPPDAGMVQAGFDGLDEDLDARVAVRALHALEARAALPDGTRFETYVRLDQVLALELGRDIGRTPG</sequence>
<accession>A0ABY7PWN7</accession>
<dbReference type="Proteomes" id="UP001212821">
    <property type="component" value="Chromosome"/>
</dbReference>
<gene>
    <name evidence="2" type="ORF">O1G21_02560</name>
</gene>
<evidence type="ECO:0000313" key="3">
    <source>
        <dbReference type="Proteomes" id="UP001212821"/>
    </source>
</evidence>
<feature type="region of interest" description="Disordered" evidence="1">
    <location>
        <begin position="113"/>
        <end position="147"/>
    </location>
</feature>
<evidence type="ECO:0000256" key="1">
    <source>
        <dbReference type="SAM" id="MobiDB-lite"/>
    </source>
</evidence>